<dbReference type="Gene3D" id="3.30.310.280">
    <property type="match status" value="1"/>
</dbReference>
<sequence>MDNWPVVNEALVRKALAEFTHERILSPVADGNEYVVGRYRFAARRYPLNHWDISSVVRDDGLPVDAMEFVTEFHQQLGIGREMLPVYLEEISSTLASAAYKLSKPDLTAADLVGADFQTIEAAMTEGHPCFVANNGRLGFGLSDYLAYAPETGAGVRLTWIATRRDRTTVSCSSSLTFEELQRAELGQDVLTRFAALADPAEYVYMPVHPWQWDNKTSITFAADIAQRHIVHLGSTDDVYQPQQSIRTFFNRSEPARCYVKTALSVLNMGFMRGLSPSYMAATPAINDWVHSVVSNDLVLKRYGFSVLREVAAVGYHNRYYENATDKTSPYRKMLSALWRESPVPSLEPGERLATMASLLHVDRHGASLAAALVRASGLAPADWVRAYVDAYLIPLLHSFYAYELVFMPHGENLILVLRDAIPIRVIMKDIAEEIAVLSPATPLPDEAERVRADVPDDEKLLSIFTDVFDCIFRFLAPLLEREGVLTVDEFWAVVASSIRDYQAATPELAEAFAKYDIFAPTFALSCLNRLQLRNNQQMVDLTDVAGSLQFAGTLDNPLACG</sequence>
<feature type="domain" description="Aerobactin siderophore biosynthesis IucA/IucC N-terminal" evidence="3">
    <location>
        <begin position="116"/>
        <end position="361"/>
    </location>
</feature>
<comment type="pathway">
    <text evidence="1">Siderophore biosynthesis.</text>
</comment>
<dbReference type="RefSeq" id="WP_344193271.1">
    <property type="nucleotide sequence ID" value="NZ_BAAAND010000006.1"/>
</dbReference>
<dbReference type="InterPro" id="IPR037455">
    <property type="entry name" value="LucA/IucC-like"/>
</dbReference>
<accession>A0ABN2DWQ6</accession>
<name>A0ABN2DWQ6_9ACTN</name>
<dbReference type="Gene3D" id="1.10.510.40">
    <property type="match status" value="1"/>
</dbReference>
<keyword evidence="6" id="KW-1185">Reference proteome</keyword>
<proteinExistence type="inferred from homology"/>
<dbReference type="Pfam" id="PF04183">
    <property type="entry name" value="IucA_IucC"/>
    <property type="match status" value="1"/>
</dbReference>
<dbReference type="EMBL" id="BAAAND010000006">
    <property type="protein sequence ID" value="GAA1589048.1"/>
    <property type="molecule type" value="Genomic_DNA"/>
</dbReference>
<evidence type="ECO:0000256" key="2">
    <source>
        <dbReference type="ARBA" id="ARBA00007832"/>
    </source>
</evidence>
<gene>
    <name evidence="5" type="primary">desD</name>
    <name evidence="5" type="ORF">GCM10009742_39440</name>
</gene>
<dbReference type="InterPro" id="IPR007310">
    <property type="entry name" value="Aerobactin_biosyn_IucA/IucC_N"/>
</dbReference>
<organism evidence="5 6">
    <name type="scientific">Kribbella karoonensis</name>
    <dbReference type="NCBI Taxonomy" id="324851"/>
    <lineage>
        <taxon>Bacteria</taxon>
        <taxon>Bacillati</taxon>
        <taxon>Actinomycetota</taxon>
        <taxon>Actinomycetes</taxon>
        <taxon>Propionibacteriales</taxon>
        <taxon>Kribbellaceae</taxon>
        <taxon>Kribbella</taxon>
    </lineage>
</organism>
<dbReference type="InterPro" id="IPR022770">
    <property type="entry name" value="IucA/IucC-like_C"/>
</dbReference>
<dbReference type="Pfam" id="PF06276">
    <property type="entry name" value="FhuF"/>
    <property type="match status" value="1"/>
</dbReference>
<dbReference type="Proteomes" id="UP001500190">
    <property type="component" value="Unassembled WGS sequence"/>
</dbReference>
<dbReference type="PANTHER" id="PTHR34384:SF6">
    <property type="entry name" value="STAPHYLOFERRIN B SYNTHASE"/>
    <property type="match status" value="1"/>
</dbReference>
<feature type="domain" description="Aerobactin siderophore biosynthesis IucA/IucC-like C-terminal" evidence="4">
    <location>
        <begin position="383"/>
        <end position="540"/>
    </location>
</feature>
<evidence type="ECO:0000259" key="4">
    <source>
        <dbReference type="Pfam" id="PF06276"/>
    </source>
</evidence>
<dbReference type="PANTHER" id="PTHR34384">
    <property type="entry name" value="L-2,3-DIAMINOPROPANOATE--CITRATE LIGASE"/>
    <property type="match status" value="1"/>
</dbReference>
<protein>
    <submittedName>
        <fullName evidence="5">Desferrioxamine E synthetase DesD</fullName>
    </submittedName>
</protein>
<evidence type="ECO:0000256" key="1">
    <source>
        <dbReference type="ARBA" id="ARBA00004924"/>
    </source>
</evidence>
<comment type="caution">
    <text evidence="5">The sequence shown here is derived from an EMBL/GenBank/DDBJ whole genome shotgun (WGS) entry which is preliminary data.</text>
</comment>
<evidence type="ECO:0000313" key="6">
    <source>
        <dbReference type="Proteomes" id="UP001500190"/>
    </source>
</evidence>
<evidence type="ECO:0000313" key="5">
    <source>
        <dbReference type="EMBL" id="GAA1589048.1"/>
    </source>
</evidence>
<reference evidence="5 6" key="1">
    <citation type="journal article" date="2019" name="Int. J. Syst. Evol. Microbiol.">
        <title>The Global Catalogue of Microorganisms (GCM) 10K type strain sequencing project: providing services to taxonomists for standard genome sequencing and annotation.</title>
        <authorList>
            <consortium name="The Broad Institute Genomics Platform"/>
            <consortium name="The Broad Institute Genome Sequencing Center for Infectious Disease"/>
            <person name="Wu L."/>
            <person name="Ma J."/>
        </authorList>
    </citation>
    <scope>NUCLEOTIDE SEQUENCE [LARGE SCALE GENOMIC DNA]</scope>
    <source>
        <strain evidence="5 6">JCM 14304</strain>
    </source>
</reference>
<dbReference type="Gene3D" id="6.10.250.3370">
    <property type="match status" value="1"/>
</dbReference>
<comment type="similarity">
    <text evidence="2">Belongs to the IucA/IucC family.</text>
</comment>
<evidence type="ECO:0000259" key="3">
    <source>
        <dbReference type="Pfam" id="PF04183"/>
    </source>
</evidence>